<evidence type="ECO:0000259" key="1">
    <source>
        <dbReference type="PROSITE" id="PS50994"/>
    </source>
</evidence>
<dbReference type="GO" id="GO:0015074">
    <property type="term" value="P:DNA integration"/>
    <property type="evidence" value="ECO:0007669"/>
    <property type="project" value="InterPro"/>
</dbReference>
<dbReference type="InterPro" id="IPR036397">
    <property type="entry name" value="RNaseH_sf"/>
</dbReference>
<name>A0A0P4W493_SCYOL</name>
<protein>
    <recommendedName>
        <fullName evidence="1">Integrase catalytic domain-containing protein</fullName>
    </recommendedName>
</protein>
<organism evidence="2">
    <name type="scientific">Scylla olivacea</name>
    <name type="common">Orange mud crab</name>
    <name type="synonym">Cancer olivacea</name>
    <dbReference type="NCBI Taxonomy" id="85551"/>
    <lineage>
        <taxon>Eukaryota</taxon>
        <taxon>Metazoa</taxon>
        <taxon>Ecdysozoa</taxon>
        <taxon>Arthropoda</taxon>
        <taxon>Crustacea</taxon>
        <taxon>Multicrustacea</taxon>
        <taxon>Malacostraca</taxon>
        <taxon>Eumalacostraca</taxon>
        <taxon>Eucarida</taxon>
        <taxon>Decapoda</taxon>
        <taxon>Pleocyemata</taxon>
        <taxon>Brachyura</taxon>
        <taxon>Eubrachyura</taxon>
        <taxon>Portunoidea</taxon>
        <taxon>Portunidae</taxon>
        <taxon>Portuninae</taxon>
        <taxon>Scylla</taxon>
    </lineage>
</organism>
<dbReference type="PROSITE" id="PS50994">
    <property type="entry name" value="INTEGRASE"/>
    <property type="match status" value="1"/>
</dbReference>
<dbReference type="InterPro" id="IPR050951">
    <property type="entry name" value="Retrovirus_Pol_polyprotein"/>
</dbReference>
<dbReference type="PANTHER" id="PTHR37984">
    <property type="entry name" value="PROTEIN CBG26694"/>
    <property type="match status" value="1"/>
</dbReference>
<dbReference type="EMBL" id="GDRN01103409">
    <property type="protein sequence ID" value="JAI58090.1"/>
    <property type="molecule type" value="Transcribed_RNA"/>
</dbReference>
<dbReference type="AlphaFoldDB" id="A0A0P4W493"/>
<accession>A0A0P4W493</accession>
<dbReference type="GO" id="GO:0003676">
    <property type="term" value="F:nucleic acid binding"/>
    <property type="evidence" value="ECO:0007669"/>
    <property type="project" value="InterPro"/>
</dbReference>
<dbReference type="SUPFAM" id="SSF53098">
    <property type="entry name" value="Ribonuclease H-like"/>
    <property type="match status" value="1"/>
</dbReference>
<dbReference type="InterPro" id="IPR012337">
    <property type="entry name" value="RNaseH-like_sf"/>
</dbReference>
<proteinExistence type="predicted"/>
<dbReference type="InterPro" id="IPR001584">
    <property type="entry name" value="Integrase_cat-core"/>
</dbReference>
<feature type="domain" description="Integrase catalytic" evidence="1">
    <location>
        <begin position="1"/>
        <end position="112"/>
    </location>
</feature>
<evidence type="ECO:0000313" key="2">
    <source>
        <dbReference type="EMBL" id="JAI58090.1"/>
    </source>
</evidence>
<reference evidence="2" key="1">
    <citation type="submission" date="2015-09" db="EMBL/GenBank/DDBJ databases">
        <title>Scylla olivacea transcriptome.</title>
        <authorList>
            <person name="Ikhwanuddin M."/>
        </authorList>
    </citation>
    <scope>NUCLEOTIDE SEQUENCE</scope>
</reference>
<dbReference type="PANTHER" id="PTHR37984:SF5">
    <property type="entry name" value="PROTEIN NYNRIN-LIKE"/>
    <property type="match status" value="1"/>
</dbReference>
<sequence length="138" mass="15523">MFCRYFPEVRVPLRLRKDGGPQFASADFQNFMEPWGVHHVVTSPHYLQSNGHAEAAVKSVKYLILKTAPSCNIDTEDFARGLLELRNAPNFTGRSLAQHLYGLPFRPCVPAHPESFSADWHAKMEDCDRRAAARAAPV</sequence>
<dbReference type="Gene3D" id="3.30.420.10">
    <property type="entry name" value="Ribonuclease H-like superfamily/Ribonuclease H"/>
    <property type="match status" value="1"/>
</dbReference>